<keyword evidence="3" id="KW-1185">Reference proteome</keyword>
<dbReference type="Pfam" id="PF21172">
    <property type="entry name" value="CueP"/>
    <property type="match status" value="1"/>
</dbReference>
<gene>
    <name evidence="2" type="ORF">J2S62_002158</name>
</gene>
<sequence length="194" mass="20920">MRKRTLRGAGALLAAGLVFTACADGGDQSSAAMESSQQQLIAAHGLENMDAVEVIDHLDRVPLAERSTELMAAVLPDRLVLSSETEEFALELPEDSFYLSIAPFVNYTHECYYHSLTTCVGELSEEDVHVTITDDSGEVLVDEQRTTFDNGFVGVWVPTGTSGTIEINYADMTGSTEFATDAEAATCITDLQLS</sequence>
<keyword evidence="1" id="KW-0732">Signal</keyword>
<dbReference type="Gene3D" id="2.60.40.3700">
    <property type="match status" value="1"/>
</dbReference>
<organism evidence="2 3">
    <name type="scientific">Enteractinococcus fodinae</name>
    <dbReference type="NCBI Taxonomy" id="684663"/>
    <lineage>
        <taxon>Bacteria</taxon>
        <taxon>Bacillati</taxon>
        <taxon>Actinomycetota</taxon>
        <taxon>Actinomycetes</taxon>
        <taxon>Micrococcales</taxon>
        <taxon>Micrococcaceae</taxon>
    </lineage>
</organism>
<dbReference type="InterPro" id="IPR047808">
    <property type="entry name" value="CueP-like"/>
</dbReference>
<evidence type="ECO:0000256" key="1">
    <source>
        <dbReference type="SAM" id="SignalP"/>
    </source>
</evidence>
<comment type="caution">
    <text evidence="2">The sequence shown here is derived from an EMBL/GenBank/DDBJ whole genome shotgun (WGS) entry which is preliminary data.</text>
</comment>
<feature type="signal peptide" evidence="1">
    <location>
        <begin position="1"/>
        <end position="23"/>
    </location>
</feature>
<feature type="chain" id="PRO_5047297435" description="CueP family metal-binding protein" evidence="1">
    <location>
        <begin position="24"/>
        <end position="194"/>
    </location>
</feature>
<evidence type="ECO:0008006" key="4">
    <source>
        <dbReference type="Google" id="ProtNLM"/>
    </source>
</evidence>
<name>A0ABU2B2U1_9MICC</name>
<dbReference type="Proteomes" id="UP001183794">
    <property type="component" value="Unassembled WGS sequence"/>
</dbReference>
<proteinExistence type="predicted"/>
<dbReference type="NCBIfam" id="NF038094">
    <property type="entry name" value="CueP_fam"/>
    <property type="match status" value="1"/>
</dbReference>
<accession>A0ABU2B2U1</accession>
<protein>
    <recommendedName>
        <fullName evidence="4">CueP family metal-binding protein</fullName>
    </recommendedName>
</protein>
<dbReference type="EMBL" id="JAVDYJ010000001">
    <property type="protein sequence ID" value="MDR7347901.1"/>
    <property type="molecule type" value="Genomic_DNA"/>
</dbReference>
<evidence type="ECO:0000313" key="2">
    <source>
        <dbReference type="EMBL" id="MDR7347901.1"/>
    </source>
</evidence>
<dbReference type="RefSeq" id="WP_310174601.1">
    <property type="nucleotide sequence ID" value="NZ_BAABHE010000002.1"/>
</dbReference>
<dbReference type="PROSITE" id="PS51257">
    <property type="entry name" value="PROKAR_LIPOPROTEIN"/>
    <property type="match status" value="1"/>
</dbReference>
<evidence type="ECO:0000313" key="3">
    <source>
        <dbReference type="Proteomes" id="UP001183794"/>
    </source>
</evidence>
<reference evidence="2 3" key="1">
    <citation type="submission" date="2023-07" db="EMBL/GenBank/DDBJ databases">
        <title>Sequencing the genomes of 1000 actinobacteria strains.</title>
        <authorList>
            <person name="Klenk H.-P."/>
        </authorList>
    </citation>
    <scope>NUCLEOTIDE SEQUENCE [LARGE SCALE GENOMIC DNA]</scope>
    <source>
        <strain evidence="2 3">DSM 22966</strain>
    </source>
</reference>